<evidence type="ECO:0000313" key="2">
    <source>
        <dbReference type="EMBL" id="EEH51515.1"/>
    </source>
</evidence>
<feature type="region of interest" description="Disordered" evidence="1">
    <location>
        <begin position="73"/>
        <end position="93"/>
    </location>
</feature>
<sequence length="174" mass="18655">MTMMRDEYDQTSRASTLRGLFTMHLPLFATWAKSQSVVPGGGDIVVTRDVVDAMSKEAANPRAFARLVQKTATPRTGNARAKARTSSSDPGGGVATVRAKDAFDFFHVVMDARADAATWSARAAAFDGDAKWNHASYKSTHSKVAAATSEEGWDRGGRSFASSSDESFPSEKKG</sequence>
<keyword evidence="3" id="KW-1185">Reference proteome</keyword>
<dbReference type="KEGG" id="mpp:MICPUCDRAFT_54483"/>
<reference evidence="2 3" key="1">
    <citation type="journal article" date="2009" name="Science">
        <title>Green evolution and dynamic adaptations revealed by genomes of the marine picoeukaryotes Micromonas.</title>
        <authorList>
            <person name="Worden A.Z."/>
            <person name="Lee J.H."/>
            <person name="Mock T."/>
            <person name="Rouze P."/>
            <person name="Simmons M.P."/>
            <person name="Aerts A.L."/>
            <person name="Allen A.E."/>
            <person name="Cuvelier M.L."/>
            <person name="Derelle E."/>
            <person name="Everett M.V."/>
            <person name="Foulon E."/>
            <person name="Grimwood J."/>
            <person name="Gundlach H."/>
            <person name="Henrissat B."/>
            <person name="Napoli C."/>
            <person name="McDonald S.M."/>
            <person name="Parker M.S."/>
            <person name="Rombauts S."/>
            <person name="Salamov A."/>
            <person name="Von Dassow P."/>
            <person name="Badger J.H."/>
            <person name="Coutinho P.M."/>
            <person name="Demir E."/>
            <person name="Dubchak I."/>
            <person name="Gentemann C."/>
            <person name="Eikrem W."/>
            <person name="Gready J.E."/>
            <person name="John U."/>
            <person name="Lanier W."/>
            <person name="Lindquist E.A."/>
            <person name="Lucas S."/>
            <person name="Mayer K.F."/>
            <person name="Moreau H."/>
            <person name="Not F."/>
            <person name="Otillar R."/>
            <person name="Panaud O."/>
            <person name="Pangilinan J."/>
            <person name="Paulsen I."/>
            <person name="Piegu B."/>
            <person name="Poliakov A."/>
            <person name="Robbens S."/>
            <person name="Schmutz J."/>
            <person name="Toulza E."/>
            <person name="Wyss T."/>
            <person name="Zelensky A."/>
            <person name="Zhou K."/>
            <person name="Armbrust E.V."/>
            <person name="Bhattacharya D."/>
            <person name="Goodenough U.W."/>
            <person name="Van de Peer Y."/>
            <person name="Grigoriev I.V."/>
        </authorList>
    </citation>
    <scope>NUCLEOTIDE SEQUENCE [LARGE SCALE GENOMIC DNA]</scope>
    <source>
        <strain evidence="2 3">CCMP1545</strain>
    </source>
</reference>
<evidence type="ECO:0000256" key="1">
    <source>
        <dbReference type="SAM" id="MobiDB-lite"/>
    </source>
</evidence>
<dbReference type="Proteomes" id="UP000001876">
    <property type="component" value="Unassembled WGS sequence"/>
</dbReference>
<dbReference type="EMBL" id="GG663751">
    <property type="protein sequence ID" value="EEH51515.1"/>
    <property type="molecule type" value="Genomic_DNA"/>
</dbReference>
<name>C1N9F1_MICPC</name>
<dbReference type="AlphaFoldDB" id="C1N9F1"/>
<organism evidence="3">
    <name type="scientific">Micromonas pusilla (strain CCMP1545)</name>
    <name type="common">Picoplanktonic green alga</name>
    <dbReference type="NCBI Taxonomy" id="564608"/>
    <lineage>
        <taxon>Eukaryota</taxon>
        <taxon>Viridiplantae</taxon>
        <taxon>Chlorophyta</taxon>
        <taxon>Mamiellophyceae</taxon>
        <taxon>Mamiellales</taxon>
        <taxon>Mamiellaceae</taxon>
        <taxon>Micromonas</taxon>
    </lineage>
</organism>
<dbReference type="RefSeq" id="XP_003064610.1">
    <property type="nucleotide sequence ID" value="XM_003064564.1"/>
</dbReference>
<gene>
    <name evidence="2" type="ORF">MICPUCDRAFT_54483</name>
</gene>
<proteinExistence type="predicted"/>
<accession>C1N9F1</accession>
<feature type="region of interest" description="Disordered" evidence="1">
    <location>
        <begin position="139"/>
        <end position="174"/>
    </location>
</feature>
<evidence type="ECO:0000313" key="3">
    <source>
        <dbReference type="Proteomes" id="UP000001876"/>
    </source>
</evidence>
<dbReference type="GeneID" id="9689881"/>
<protein>
    <submittedName>
        <fullName evidence="2">Predicted protein</fullName>
    </submittedName>
</protein>